<proteinExistence type="predicted"/>
<organism evidence="1 2">
    <name type="scientific">Bartonella callosciuri</name>
    <dbReference type="NCBI Taxonomy" id="686223"/>
    <lineage>
        <taxon>Bacteria</taxon>
        <taxon>Pseudomonadati</taxon>
        <taxon>Pseudomonadota</taxon>
        <taxon>Alphaproteobacteria</taxon>
        <taxon>Hyphomicrobiales</taxon>
        <taxon>Bartonellaceae</taxon>
        <taxon>Bartonella</taxon>
    </lineage>
</organism>
<evidence type="ECO:0000313" key="2">
    <source>
        <dbReference type="Proteomes" id="UP000561417"/>
    </source>
</evidence>
<keyword evidence="2" id="KW-1185">Reference proteome</keyword>
<dbReference type="Proteomes" id="UP000561417">
    <property type="component" value="Unassembled WGS sequence"/>
</dbReference>
<accession>A0A840NMB6</accession>
<comment type="caution">
    <text evidence="1">The sequence shown here is derived from an EMBL/GenBank/DDBJ whole genome shotgun (WGS) entry which is preliminary data.</text>
</comment>
<dbReference type="EMBL" id="JACHIM010000003">
    <property type="protein sequence ID" value="MBB5073826.1"/>
    <property type="molecule type" value="Genomic_DNA"/>
</dbReference>
<protein>
    <submittedName>
        <fullName evidence="1">Uncharacterized protein</fullName>
    </submittedName>
</protein>
<dbReference type="AlphaFoldDB" id="A0A840NMB6"/>
<evidence type="ECO:0000313" key="1">
    <source>
        <dbReference type="EMBL" id="MBB5073826.1"/>
    </source>
</evidence>
<sequence>MLSMNGKKDTGVHAGIPLQKTGKHKIIRAIKSKKEKAFLFLLKTLELL</sequence>
<name>A0A840NMB6_9HYPH</name>
<reference evidence="1 2" key="1">
    <citation type="submission" date="2020-08" db="EMBL/GenBank/DDBJ databases">
        <title>Genomic Encyclopedia of Type Strains, Phase IV (KMG-IV): sequencing the most valuable type-strain genomes for metagenomic binning, comparative biology and taxonomic classification.</title>
        <authorList>
            <person name="Goeker M."/>
        </authorList>
    </citation>
    <scope>NUCLEOTIDE SEQUENCE [LARGE SCALE GENOMIC DNA]</scope>
    <source>
        <strain evidence="1 2">DSM 28538</strain>
    </source>
</reference>
<gene>
    <name evidence="1" type="ORF">HNQ69_000952</name>
</gene>